<dbReference type="EMBL" id="CM001377">
    <property type="protein sequence ID" value="EHM10556.1"/>
    <property type="molecule type" value="Genomic_DNA"/>
</dbReference>
<dbReference type="PROSITE" id="PS50110">
    <property type="entry name" value="RESPONSE_REGULATORY"/>
    <property type="match status" value="1"/>
</dbReference>
<evidence type="ECO:0000256" key="1">
    <source>
        <dbReference type="ARBA" id="ARBA00022490"/>
    </source>
</evidence>
<proteinExistence type="predicted"/>
<dbReference type="InterPro" id="IPR001789">
    <property type="entry name" value="Sig_transdc_resp-reg_receiver"/>
</dbReference>
<dbReference type="InterPro" id="IPR000673">
    <property type="entry name" value="Sig_transdc_resp-reg_Me-estase"/>
</dbReference>
<protein>
    <recommendedName>
        <fullName evidence="4">protein-glutamate methylesterase</fullName>
        <ecNumber evidence="4">3.1.1.61</ecNumber>
    </recommendedName>
</protein>
<sequence>MGIKVLVVDDSLSFRRYMRMGLSSLPEVETVTLTESGEEALEVLTLSGGRFDLVTMDVEMPGMGGMEAIRRIRSRWEIPVLVISSLWSPGEVALTFKAFEAGAFDVLAKPAPRTDPNTFARRIISTAMPVINRTQPMGGIKPRELKVPSPPAKKPYQIKVIAVGASTGGPKATLELLSALPAPLPVPLLLVQHMSTGFDEGYVEWIKTASGRKIQLARDGEVPSSDTVIVAPAGRHMELNKGSIRLTDGPQSHGVKPSVSVLFKSLLNELGGSWCGILLSGMGSDGAQELKAARETGALTLVQDPESSVVWGMPGEAWRIGGADMMLAPLRMGEFIRNVIH</sequence>
<dbReference type="eggNOG" id="COG2201">
    <property type="taxonomic scope" value="Bacteria"/>
</dbReference>
<dbReference type="CDD" id="cd17541">
    <property type="entry name" value="REC_CheB-like"/>
    <property type="match status" value="1"/>
</dbReference>
<evidence type="ECO:0000259" key="8">
    <source>
        <dbReference type="PROSITE" id="PS50110"/>
    </source>
</evidence>
<dbReference type="Proteomes" id="UP000005730">
    <property type="component" value="Chromosome"/>
</dbReference>
<dbReference type="PIRSF" id="PIRSF000876">
    <property type="entry name" value="RR_chemtxs_CheB"/>
    <property type="match status" value="1"/>
</dbReference>
<feature type="domain" description="Response regulatory" evidence="8">
    <location>
        <begin position="4"/>
        <end position="124"/>
    </location>
</feature>
<dbReference type="HOGENOM" id="CLU_000445_51_0_0"/>
<dbReference type="OrthoDB" id="9793421at2"/>
<feature type="active site" evidence="6">
    <location>
        <position position="166"/>
    </location>
</feature>
<evidence type="ECO:0000256" key="2">
    <source>
        <dbReference type="ARBA" id="ARBA00022500"/>
    </source>
</evidence>
<dbReference type="Gene3D" id="3.40.50.180">
    <property type="entry name" value="Methylesterase CheB, C-terminal domain"/>
    <property type="match status" value="1"/>
</dbReference>
<dbReference type="InterPro" id="IPR011006">
    <property type="entry name" value="CheY-like_superfamily"/>
</dbReference>
<dbReference type="EC" id="3.1.1.61" evidence="4"/>
<evidence type="ECO:0000256" key="4">
    <source>
        <dbReference type="ARBA" id="ARBA00039140"/>
    </source>
</evidence>
<dbReference type="PANTHER" id="PTHR42872:SF6">
    <property type="entry name" value="PROTEIN-GLUTAMATE METHYLESTERASE_PROTEIN-GLUTAMINE GLUTAMINASE"/>
    <property type="match status" value="1"/>
</dbReference>
<dbReference type="InterPro" id="IPR035909">
    <property type="entry name" value="CheB_C"/>
</dbReference>
<dbReference type="GO" id="GO:0000156">
    <property type="term" value="F:phosphorelay response regulator activity"/>
    <property type="evidence" value="ECO:0007669"/>
    <property type="project" value="InterPro"/>
</dbReference>
<dbReference type="SMART" id="SM00448">
    <property type="entry name" value="REC"/>
    <property type="match status" value="1"/>
</dbReference>
<dbReference type="InterPro" id="IPR008248">
    <property type="entry name" value="CheB-like"/>
</dbReference>
<reference evidence="10 11" key="1">
    <citation type="submission" date="2011-10" db="EMBL/GenBank/DDBJ databases">
        <title>The Noncontiguous Finished genome of Thermanaerovibrio velox DSM 12556.</title>
        <authorList>
            <consortium name="US DOE Joint Genome Institute (JGI-PGF)"/>
            <person name="Lucas S."/>
            <person name="Copeland A."/>
            <person name="Lapidus A."/>
            <person name="Glavina del Rio T."/>
            <person name="Dalin E."/>
            <person name="Tice H."/>
            <person name="Bruce D."/>
            <person name="Goodwin L."/>
            <person name="Pitluck S."/>
            <person name="Peters L."/>
            <person name="Mikhailova N."/>
            <person name="Teshima H."/>
            <person name="Kyrpides N."/>
            <person name="Mavromatis K."/>
            <person name="Ivanova N."/>
            <person name="Markowitz V."/>
            <person name="Cheng J.-F."/>
            <person name="Hugenholtz P."/>
            <person name="Woyke T."/>
            <person name="Wu D."/>
            <person name="Spring S."/>
            <person name="Brambilla E.-M."/>
            <person name="Klenk H.-P."/>
            <person name="Eisen J.A."/>
        </authorList>
    </citation>
    <scope>NUCLEOTIDE SEQUENCE [LARGE SCALE GENOMIC DNA]</scope>
    <source>
        <strain evidence="10 11">DSM 12556</strain>
    </source>
</reference>
<evidence type="ECO:0000259" key="9">
    <source>
        <dbReference type="PROSITE" id="PS50122"/>
    </source>
</evidence>
<feature type="domain" description="CheB-type methylesterase" evidence="9">
    <location>
        <begin position="155"/>
        <end position="341"/>
    </location>
</feature>
<comment type="catalytic activity">
    <reaction evidence="5">
        <text>[protein]-L-glutamate 5-O-methyl ester + H2O = L-glutamyl-[protein] + methanol + H(+)</text>
        <dbReference type="Rhea" id="RHEA:23236"/>
        <dbReference type="Rhea" id="RHEA-COMP:10208"/>
        <dbReference type="Rhea" id="RHEA-COMP:10311"/>
        <dbReference type="ChEBI" id="CHEBI:15377"/>
        <dbReference type="ChEBI" id="CHEBI:15378"/>
        <dbReference type="ChEBI" id="CHEBI:17790"/>
        <dbReference type="ChEBI" id="CHEBI:29973"/>
        <dbReference type="ChEBI" id="CHEBI:82795"/>
        <dbReference type="EC" id="3.1.1.61"/>
    </reaction>
</comment>
<dbReference type="RefSeq" id="WP_006584050.1">
    <property type="nucleotide sequence ID" value="NZ_CM001377.1"/>
</dbReference>
<gene>
    <name evidence="10" type="ORF">TheveDRAFT_1438</name>
</gene>
<keyword evidence="11" id="KW-1185">Reference proteome</keyword>
<keyword evidence="7" id="KW-0597">Phosphoprotein</keyword>
<dbReference type="SUPFAM" id="SSF52738">
    <property type="entry name" value="Methylesterase CheB, C-terminal domain"/>
    <property type="match status" value="1"/>
</dbReference>
<evidence type="ECO:0000256" key="5">
    <source>
        <dbReference type="ARBA" id="ARBA00048267"/>
    </source>
</evidence>
<dbReference type="GO" id="GO:0006935">
    <property type="term" value="P:chemotaxis"/>
    <property type="evidence" value="ECO:0007669"/>
    <property type="project" value="UniProtKB-UniRule"/>
</dbReference>
<dbReference type="GO" id="GO:0005737">
    <property type="term" value="C:cytoplasm"/>
    <property type="evidence" value="ECO:0007669"/>
    <property type="project" value="InterPro"/>
</dbReference>
<dbReference type="SUPFAM" id="SSF52172">
    <property type="entry name" value="CheY-like"/>
    <property type="match status" value="1"/>
</dbReference>
<keyword evidence="2 6" id="KW-0145">Chemotaxis</keyword>
<dbReference type="CDD" id="cd16432">
    <property type="entry name" value="CheB_Rec"/>
    <property type="match status" value="1"/>
</dbReference>
<dbReference type="PANTHER" id="PTHR42872">
    <property type="entry name" value="PROTEIN-GLUTAMATE METHYLESTERASE/PROTEIN-GLUTAMINE GLUTAMINASE"/>
    <property type="match status" value="1"/>
</dbReference>
<dbReference type="Pfam" id="PF00072">
    <property type="entry name" value="Response_reg"/>
    <property type="match status" value="1"/>
</dbReference>
<feature type="active site" evidence="6">
    <location>
        <position position="285"/>
    </location>
</feature>
<organism evidence="10 11">
    <name type="scientific">Thermanaerovibrio velox DSM 12556</name>
    <dbReference type="NCBI Taxonomy" id="926567"/>
    <lineage>
        <taxon>Bacteria</taxon>
        <taxon>Thermotogati</taxon>
        <taxon>Synergistota</taxon>
        <taxon>Synergistia</taxon>
        <taxon>Synergistales</taxon>
        <taxon>Synergistaceae</taxon>
        <taxon>Thermanaerovibrio</taxon>
    </lineage>
</organism>
<feature type="active site" evidence="6">
    <location>
        <position position="193"/>
    </location>
</feature>
<dbReference type="STRING" id="926567.TheveDRAFT_1438"/>
<feature type="modified residue" description="4-aspartylphosphate" evidence="7">
    <location>
        <position position="57"/>
    </location>
</feature>
<evidence type="ECO:0000256" key="7">
    <source>
        <dbReference type="PROSITE-ProRule" id="PRU00169"/>
    </source>
</evidence>
<dbReference type="PROSITE" id="PS50122">
    <property type="entry name" value="CHEB"/>
    <property type="match status" value="1"/>
</dbReference>
<evidence type="ECO:0000313" key="10">
    <source>
        <dbReference type="EMBL" id="EHM10556.1"/>
    </source>
</evidence>
<accession>H0UPC5</accession>
<name>H0UPC5_9BACT</name>
<dbReference type="AlphaFoldDB" id="H0UPC5"/>
<dbReference type="Pfam" id="PF01339">
    <property type="entry name" value="CheB_methylest"/>
    <property type="match status" value="1"/>
</dbReference>
<keyword evidence="1" id="KW-0963">Cytoplasm</keyword>
<evidence type="ECO:0000256" key="3">
    <source>
        <dbReference type="ARBA" id="ARBA00022801"/>
    </source>
</evidence>
<dbReference type="GO" id="GO:0008984">
    <property type="term" value="F:protein-glutamate methylesterase activity"/>
    <property type="evidence" value="ECO:0007669"/>
    <property type="project" value="UniProtKB-EC"/>
</dbReference>
<evidence type="ECO:0000313" key="11">
    <source>
        <dbReference type="Proteomes" id="UP000005730"/>
    </source>
</evidence>
<dbReference type="Gene3D" id="3.40.50.2300">
    <property type="match status" value="1"/>
</dbReference>
<evidence type="ECO:0000256" key="6">
    <source>
        <dbReference type="PROSITE-ProRule" id="PRU00050"/>
    </source>
</evidence>
<keyword evidence="3 6" id="KW-0378">Hydrolase</keyword>